<keyword evidence="10" id="KW-1185">Reference proteome</keyword>
<dbReference type="EC" id="3.1.1.97" evidence="6"/>
<comment type="caution">
    <text evidence="9">The sequence shown here is derived from an EMBL/GenBank/DDBJ whole genome shotgun (WGS) entry which is preliminary data.</text>
</comment>
<dbReference type="GO" id="GO:0032259">
    <property type="term" value="P:methylation"/>
    <property type="evidence" value="ECO:0007669"/>
    <property type="project" value="UniProtKB-KW"/>
</dbReference>
<dbReference type="InterPro" id="IPR052415">
    <property type="entry name" value="Diphthine_MTase"/>
</dbReference>
<dbReference type="Pfam" id="PF00400">
    <property type="entry name" value="WD40"/>
    <property type="match status" value="1"/>
</dbReference>
<dbReference type="EMBL" id="JAOPGA020001203">
    <property type="protein sequence ID" value="KAL0486154.1"/>
    <property type="molecule type" value="Genomic_DNA"/>
</dbReference>
<dbReference type="Proteomes" id="UP001431209">
    <property type="component" value="Unassembled WGS sequence"/>
</dbReference>
<dbReference type="PROSITE" id="PS50294">
    <property type="entry name" value="WD_REPEATS_REGION"/>
    <property type="match status" value="1"/>
</dbReference>
<name>A0AAW2ZA64_9EUKA</name>
<comment type="catalytic activity">
    <reaction evidence="7">
        <text>diphthine methyl ester-[translation elongation factor 2] + H2O = diphthine-[translation elongation factor 2] + methanol + H(+)</text>
        <dbReference type="Rhea" id="RHEA:42656"/>
        <dbReference type="Rhea" id="RHEA-COMP:10172"/>
        <dbReference type="Rhea" id="RHEA-COMP:10173"/>
        <dbReference type="ChEBI" id="CHEBI:15377"/>
        <dbReference type="ChEBI" id="CHEBI:15378"/>
        <dbReference type="ChEBI" id="CHEBI:17790"/>
        <dbReference type="ChEBI" id="CHEBI:79005"/>
        <dbReference type="ChEBI" id="CHEBI:82696"/>
        <dbReference type="EC" id="3.1.1.97"/>
    </reaction>
</comment>
<dbReference type="SUPFAM" id="SSF50978">
    <property type="entry name" value="WD40 repeat-like"/>
    <property type="match status" value="1"/>
</dbReference>
<dbReference type="GO" id="GO:0061685">
    <property type="term" value="F:diphthine methylesterase activity"/>
    <property type="evidence" value="ECO:0007669"/>
    <property type="project" value="UniProtKB-EC"/>
</dbReference>
<proteinExistence type="inferred from homology"/>
<dbReference type="PANTHER" id="PTHR46042">
    <property type="entry name" value="DIPHTHINE METHYLTRANSFERASE"/>
    <property type="match status" value="1"/>
</dbReference>
<dbReference type="PROSITE" id="PS00678">
    <property type="entry name" value="WD_REPEATS_1"/>
    <property type="match status" value="1"/>
</dbReference>
<keyword evidence="2 8" id="KW-0853">WD repeat</keyword>
<dbReference type="GO" id="GO:0005737">
    <property type="term" value="C:cytoplasm"/>
    <property type="evidence" value="ECO:0007669"/>
    <property type="project" value="TreeGrafter"/>
</dbReference>
<dbReference type="AlphaFoldDB" id="A0AAW2ZA64"/>
<evidence type="ECO:0000256" key="8">
    <source>
        <dbReference type="PROSITE-ProRule" id="PRU00221"/>
    </source>
</evidence>
<evidence type="ECO:0000256" key="4">
    <source>
        <dbReference type="ARBA" id="ARBA00022801"/>
    </source>
</evidence>
<protein>
    <recommendedName>
        <fullName evidence="6">methylated diphthine methylhydrolase</fullName>
        <ecNumber evidence="6">3.1.1.97</ecNumber>
    </recommendedName>
</protein>
<keyword evidence="3" id="KW-0677">Repeat</keyword>
<keyword evidence="9" id="KW-0489">Methyltransferase</keyword>
<reference evidence="9 10" key="1">
    <citation type="submission" date="2024-03" db="EMBL/GenBank/DDBJ databases">
        <title>The Acrasis kona genome and developmental transcriptomes reveal deep origins of eukaryotic multicellular pathways.</title>
        <authorList>
            <person name="Sheikh S."/>
            <person name="Fu C.-J."/>
            <person name="Brown M.W."/>
            <person name="Baldauf S.L."/>
        </authorList>
    </citation>
    <scope>NUCLEOTIDE SEQUENCE [LARGE SCALE GENOMIC DNA]</scope>
    <source>
        <strain evidence="9 10">ATCC MYA-3509</strain>
    </source>
</reference>
<dbReference type="GO" id="GO:0017183">
    <property type="term" value="P:protein histidyl modification to diphthamide"/>
    <property type="evidence" value="ECO:0007669"/>
    <property type="project" value="TreeGrafter"/>
</dbReference>
<comment type="similarity">
    <text evidence="5">Belongs to the DPH7 family.</text>
</comment>
<evidence type="ECO:0000313" key="10">
    <source>
        <dbReference type="Proteomes" id="UP001431209"/>
    </source>
</evidence>
<evidence type="ECO:0000313" key="9">
    <source>
        <dbReference type="EMBL" id="KAL0486154.1"/>
    </source>
</evidence>
<evidence type="ECO:0000256" key="5">
    <source>
        <dbReference type="ARBA" id="ARBA00038092"/>
    </source>
</evidence>
<dbReference type="InterPro" id="IPR019775">
    <property type="entry name" value="WD40_repeat_CS"/>
</dbReference>
<dbReference type="InterPro" id="IPR015943">
    <property type="entry name" value="WD40/YVTN_repeat-like_dom_sf"/>
</dbReference>
<organism evidence="9 10">
    <name type="scientific">Acrasis kona</name>
    <dbReference type="NCBI Taxonomy" id="1008807"/>
    <lineage>
        <taxon>Eukaryota</taxon>
        <taxon>Discoba</taxon>
        <taxon>Heterolobosea</taxon>
        <taxon>Tetramitia</taxon>
        <taxon>Eutetramitia</taxon>
        <taxon>Acrasidae</taxon>
        <taxon>Acrasis</taxon>
    </lineage>
</organism>
<evidence type="ECO:0000256" key="2">
    <source>
        <dbReference type="ARBA" id="ARBA00022574"/>
    </source>
</evidence>
<dbReference type="PROSITE" id="PS50082">
    <property type="entry name" value="WD_REPEATS_2"/>
    <property type="match status" value="1"/>
</dbReference>
<dbReference type="GO" id="GO:0008168">
    <property type="term" value="F:methyltransferase activity"/>
    <property type="evidence" value="ECO:0007669"/>
    <property type="project" value="UniProtKB-KW"/>
</dbReference>
<dbReference type="InterPro" id="IPR001680">
    <property type="entry name" value="WD40_rpt"/>
</dbReference>
<dbReference type="Gene3D" id="2.130.10.10">
    <property type="entry name" value="YVTN repeat-like/Quinoprotein amine dehydrogenase"/>
    <property type="match status" value="1"/>
</dbReference>
<gene>
    <name evidence="9" type="ORF">AKO1_001814</name>
</gene>
<accession>A0AAW2ZA64</accession>
<keyword evidence="9" id="KW-0808">Transferase</keyword>
<comment type="pathway">
    <text evidence="1">Protein modification; peptidyl-diphthamide biosynthesis.</text>
</comment>
<sequence length="376" mass="42932">MQTKKLFSFDTSYTADCVEWCPIEDYQQYAVCGTYLLDAFVNKRLGKLFLFKNPTKGVLEEVESQRLDTCGIFDLKWCHHLINNKPVLAQADADANVVLYTLTNSLDPQIDNWHSVSNFKESSDSDSNNDENDDYIIEKVSQESIAFENYKAKAHNMCLSLDWDNRLNNCSNPSIVTSQSNGHVAVLKFSSDKMIITNNFKAHDFEAWIAAYNYHDTSIIYTGGDDALFKGWDTRTNTDAPIFTSRKHSCGVCSIQTNPHDENYLATGSYDEHVFVWDVRNRRTPVHDYHMGGGVWRLKWHKHIPHLLLTACMHNGFHILGVGSLGAQEDGIIASYDQHESLAYGVDWCLNNNDRDTHYVCSCSFYDHSLQFWSAQ</sequence>
<dbReference type="SMART" id="SM00320">
    <property type="entry name" value="WD40"/>
    <property type="match status" value="4"/>
</dbReference>
<keyword evidence="4" id="KW-0378">Hydrolase</keyword>
<evidence type="ECO:0000256" key="3">
    <source>
        <dbReference type="ARBA" id="ARBA00022737"/>
    </source>
</evidence>
<dbReference type="InterPro" id="IPR036322">
    <property type="entry name" value="WD40_repeat_dom_sf"/>
</dbReference>
<evidence type="ECO:0000256" key="7">
    <source>
        <dbReference type="ARBA" id="ARBA00047551"/>
    </source>
</evidence>
<dbReference type="PANTHER" id="PTHR46042:SF1">
    <property type="entry name" value="DIPHTHINE METHYLTRANSFERASE"/>
    <property type="match status" value="1"/>
</dbReference>
<feature type="repeat" description="WD" evidence="8">
    <location>
        <begin position="245"/>
        <end position="287"/>
    </location>
</feature>
<evidence type="ECO:0000256" key="1">
    <source>
        <dbReference type="ARBA" id="ARBA00005156"/>
    </source>
</evidence>
<evidence type="ECO:0000256" key="6">
    <source>
        <dbReference type="ARBA" id="ARBA00039131"/>
    </source>
</evidence>